<keyword evidence="6" id="KW-0326">Glycosidase</keyword>
<dbReference type="EC" id="3.2.1.4" evidence="3"/>
<evidence type="ECO:0000256" key="2">
    <source>
        <dbReference type="ARBA" id="ARBA00009209"/>
    </source>
</evidence>
<keyword evidence="7" id="KW-0119">Carbohydrate metabolism</keyword>
<evidence type="ECO:0000256" key="1">
    <source>
        <dbReference type="ARBA" id="ARBA00000966"/>
    </source>
</evidence>
<dbReference type="RefSeq" id="WP_348815036.1">
    <property type="nucleotide sequence ID" value="NZ_CP098828.1"/>
</dbReference>
<keyword evidence="5" id="KW-0136">Cellulose degradation</keyword>
<dbReference type="GO" id="GO:0030245">
    <property type="term" value="P:cellulose catabolic process"/>
    <property type="evidence" value="ECO:0007669"/>
    <property type="project" value="UniProtKB-KW"/>
</dbReference>
<dbReference type="AlphaFoldDB" id="A0AAU7KTR1"/>
<proteinExistence type="inferred from homology"/>
<keyword evidence="7" id="KW-0624">Polysaccharide degradation</keyword>
<name>A0AAU7KTR1_9GAMM</name>
<dbReference type="PRINTS" id="PR00735">
    <property type="entry name" value="GLHYDRLASE8"/>
</dbReference>
<dbReference type="Gene3D" id="1.50.10.10">
    <property type="match status" value="1"/>
</dbReference>
<organism evidence="8">
    <name type="scientific">Halomonas sp. H10-59</name>
    <dbReference type="NCBI Taxonomy" id="2950874"/>
    <lineage>
        <taxon>Bacteria</taxon>
        <taxon>Pseudomonadati</taxon>
        <taxon>Pseudomonadota</taxon>
        <taxon>Gammaproteobacteria</taxon>
        <taxon>Oceanospirillales</taxon>
        <taxon>Halomonadaceae</taxon>
        <taxon>Halomonas</taxon>
    </lineage>
</organism>
<evidence type="ECO:0000256" key="5">
    <source>
        <dbReference type="ARBA" id="ARBA00023001"/>
    </source>
</evidence>
<dbReference type="SUPFAM" id="SSF48208">
    <property type="entry name" value="Six-hairpin glycosidases"/>
    <property type="match status" value="1"/>
</dbReference>
<dbReference type="InterPro" id="IPR012341">
    <property type="entry name" value="6hp_glycosidase-like_sf"/>
</dbReference>
<evidence type="ECO:0000256" key="7">
    <source>
        <dbReference type="ARBA" id="ARBA00023326"/>
    </source>
</evidence>
<comment type="catalytic activity">
    <reaction evidence="1">
        <text>Endohydrolysis of (1-&gt;4)-beta-D-glucosidic linkages in cellulose, lichenin and cereal beta-D-glucans.</text>
        <dbReference type="EC" id="3.2.1.4"/>
    </reaction>
</comment>
<evidence type="ECO:0000313" key="8">
    <source>
        <dbReference type="EMBL" id="XBO75051.1"/>
    </source>
</evidence>
<keyword evidence="4 8" id="KW-0378">Hydrolase</keyword>
<evidence type="ECO:0000256" key="3">
    <source>
        <dbReference type="ARBA" id="ARBA00012601"/>
    </source>
</evidence>
<dbReference type="GO" id="GO:0008810">
    <property type="term" value="F:cellulase activity"/>
    <property type="evidence" value="ECO:0007669"/>
    <property type="project" value="UniProtKB-EC"/>
</dbReference>
<dbReference type="EMBL" id="CP098828">
    <property type="protein sequence ID" value="XBO75051.1"/>
    <property type="molecule type" value="Genomic_DNA"/>
</dbReference>
<evidence type="ECO:0000256" key="4">
    <source>
        <dbReference type="ARBA" id="ARBA00022801"/>
    </source>
</evidence>
<dbReference type="Pfam" id="PF01270">
    <property type="entry name" value="Glyco_hydro_8"/>
    <property type="match status" value="1"/>
</dbReference>
<reference evidence="8" key="1">
    <citation type="submission" date="2022-06" db="EMBL/GenBank/DDBJ databases">
        <title>A novel DMS-producing enzyme.</title>
        <authorList>
            <person name="Zhang Y."/>
        </authorList>
    </citation>
    <scope>NUCLEOTIDE SEQUENCE</scope>
    <source>
        <strain evidence="8">H10-59</strain>
    </source>
</reference>
<dbReference type="InterPro" id="IPR008928">
    <property type="entry name" value="6-hairpin_glycosidase_sf"/>
</dbReference>
<accession>A0AAU7KTR1</accession>
<dbReference type="InterPro" id="IPR002037">
    <property type="entry name" value="Glyco_hydro_8"/>
</dbReference>
<protein>
    <recommendedName>
        <fullName evidence="3">cellulase</fullName>
        <ecNumber evidence="3">3.2.1.4</ecNumber>
    </recommendedName>
</protein>
<sequence length="353" mass="39124">MQGKKLPATDAGLCWRRLTAMLLVAVASLTFALAAPADESWERYKSRFMSADGRILDSGNGDVSHSEGQGFGMLLAEAQGDREAFDRLWQWTRLHLARTDVALFSWRYDPTNVPPVADPNNASDGDILIAWALQRAASRWQEPRYAQAAAMIREAIAEYLVVQRGGYRVLLPGVQGFRGEDYVDLNLSYWVMPALLDFAQAEPDAGWETLVEDGLRLLEQGRFGRYRLPTDWLRLDADGSLAPAPGWPPRFGFDAVRIPLYLAWADQLDRPGVSPILALWNDPARQPPPAWIDVYSEARAEYAASRGVLAIRALAGRDRRAMPAGLAPGDDYYSASLLLLARLAQRESAPAPD</sequence>
<evidence type="ECO:0000256" key="6">
    <source>
        <dbReference type="ARBA" id="ARBA00023295"/>
    </source>
</evidence>
<comment type="similarity">
    <text evidence="2">Belongs to the glycosyl hydrolase 8 (cellulase D) family.</text>
</comment>
<gene>
    <name evidence="8" type="ORF">NFG57_19970</name>
</gene>